<feature type="chain" id="PRO_5026248493" evidence="3">
    <location>
        <begin position="29"/>
        <end position="1245"/>
    </location>
</feature>
<gene>
    <name evidence="5" type="ORF">GOQ30_04865</name>
</gene>
<evidence type="ECO:0000256" key="2">
    <source>
        <dbReference type="ARBA" id="ARBA00022801"/>
    </source>
</evidence>
<sequence length="1245" mass="143052">MKFNYFRKLFFVKIIGVLALLGFLNSCATYSVQTGKNIKNPIAPIEVEAQEVDHIFYLVGDAGNADAVNSKQALLPLEYKLEKASKNSTLMYLGDNVYPVGMSGDKDTEEYKIAEKILENQLKITKNFKGKTIVIPGNHDWYSGLKGLNNQEDFVISYFKDKESFSPRKGCAIEDFEINDNITLITINSQWYLEDWNKNPTINDDCNIKSRAEFFAEFESLLNKNQDKTVVVAMHHPLFTNGVHGGHFGVRKMLLSAENSFPVPLLGTLYNLLRKTSGISSQDVLNKDYTALSKRIQTLIQKNENIIVVSGHEHSLEYIEKNGVKQIVSGSGTKTNAARAIYPNDFSYGKNGFATLEILKTGEGILTFYGKKNDKEIVLYKQSILKPVNTETKDYPNTFPAYKEATVYEPEKTKKSGFYNFLWGKHYRNYYGLPITAKVATIDTLFGGLKIDREGGGQQSNSLRVIDAKKQEYVLRAVKKNATRFFQAAVFTDQYVQDDLKDTYVETFLMDFFTTGHPFTSFIIDDLSKNIGIYHANPKLYYIPKHDALGKFNSSFGDELYMVQERESDSQLDESTFGKPDDIIGTDDLFKKLRKDEKYQVDEKAFIRARLLDMLLGDWDRHADQWKWSEFKKGDNEVVYKPIPKDRDQAFPKYGGVLMSLILNLPEFRKMQSYDSEIQNLKWLNHVGYQLDIAFLQSNKKENWEKQAVFIQENLTDAVIDNAFLQLPKEVQDTTSDKLKSDLKSRRDHLKEYAVQYHKLLEKRAIIVGTDKKEDFYIKKISPNEIEVLQIRNKKDGEEQFIMKRTFTSKNTKEIWIYGLDEDDKFIVEGDFRSKIHVKLIGGQNNDVYKIENGHNVKIYDYKTKDNTFEIDGKTNTRLSDDYEMNVYTYRKAKYNSFSVIPGGGFNPDDGVKLGVIMNYIHNGFRQNPYTSKHTITPNYFFATNGFEVKYKGHFPKLVGQLDFNIDAKITSPNFTINYFGYGNESVYNDLDEDIEFDYNRVKLRNFNFYPSLNKVGKKGSLVSWQLGFEDLEVEKTANRFISESNVVADRVFTHQQYTSTKLSYGFENYDIVSLPTYGMGFLLAAEWKSNLEDTNKNFFTLESKFNFSHKISTKGNLVFETLFRGKIITNDNFDFYHAAAIGGNNGIRGLRNERFIGRQSFYQTSDVRLTLGSIKRSFVPMKYGVIGGFDYGRVWTNNDTSNIWHTSYGGALWLNGINMVTAKLGYFKNPNDKGRVTFAVQFGF</sequence>
<reference evidence="6" key="1">
    <citation type="submission" date="2019-05" db="EMBL/GenBank/DDBJ databases">
        <title>Flavobacterium profundi sp. nov., isolated from a deep-sea seamount.</title>
        <authorList>
            <person name="Zhang D.-C."/>
        </authorList>
    </citation>
    <scope>NUCLEOTIDE SEQUENCE [LARGE SCALE GENOMIC DNA]</scope>
    <source>
        <strain evidence="6">TP390</strain>
    </source>
</reference>
<dbReference type="Gene3D" id="3.60.21.10">
    <property type="match status" value="1"/>
</dbReference>
<evidence type="ECO:0000313" key="6">
    <source>
        <dbReference type="Proteomes" id="UP000431264"/>
    </source>
</evidence>
<dbReference type="Pfam" id="PF00149">
    <property type="entry name" value="Metallophos"/>
    <property type="match status" value="1"/>
</dbReference>
<keyword evidence="2" id="KW-0378">Hydrolase</keyword>
<dbReference type="PANTHER" id="PTHR10161:SF14">
    <property type="entry name" value="TARTRATE-RESISTANT ACID PHOSPHATASE TYPE 5"/>
    <property type="match status" value="1"/>
</dbReference>
<protein>
    <submittedName>
        <fullName evidence="5">Metallophosphoesterase</fullName>
    </submittedName>
</protein>
<dbReference type="InterPro" id="IPR029052">
    <property type="entry name" value="Metallo-depent_PP-like"/>
</dbReference>
<proteinExistence type="predicted"/>
<feature type="domain" description="Calcineurin-like phosphoesterase" evidence="4">
    <location>
        <begin position="78"/>
        <end position="314"/>
    </location>
</feature>
<dbReference type="InterPro" id="IPR051558">
    <property type="entry name" value="Metallophosphoesterase_PAP"/>
</dbReference>
<dbReference type="PANTHER" id="PTHR10161">
    <property type="entry name" value="TARTRATE-RESISTANT ACID PHOSPHATASE TYPE 5"/>
    <property type="match status" value="1"/>
</dbReference>
<evidence type="ECO:0000259" key="4">
    <source>
        <dbReference type="Pfam" id="PF00149"/>
    </source>
</evidence>
<evidence type="ECO:0000313" key="5">
    <source>
        <dbReference type="EMBL" id="MVO08494.1"/>
    </source>
</evidence>
<organism evidence="5 6">
    <name type="scientific">Flavobacterium profundi</name>
    <dbReference type="NCBI Taxonomy" id="1774945"/>
    <lineage>
        <taxon>Bacteria</taxon>
        <taxon>Pseudomonadati</taxon>
        <taxon>Bacteroidota</taxon>
        <taxon>Flavobacteriia</taxon>
        <taxon>Flavobacteriales</taxon>
        <taxon>Flavobacteriaceae</taxon>
        <taxon>Flavobacterium</taxon>
    </lineage>
</organism>
<dbReference type="EMBL" id="WQLW01000002">
    <property type="protein sequence ID" value="MVO08494.1"/>
    <property type="molecule type" value="Genomic_DNA"/>
</dbReference>
<dbReference type="Gene3D" id="2.40.160.50">
    <property type="entry name" value="membrane protein fhac: a member of the omp85/tpsb transporter family"/>
    <property type="match status" value="1"/>
</dbReference>
<keyword evidence="6" id="KW-1185">Reference proteome</keyword>
<comment type="caution">
    <text evidence="5">The sequence shown here is derived from an EMBL/GenBank/DDBJ whole genome shotgun (WGS) entry which is preliminary data.</text>
</comment>
<accession>A0A6I4IFV9</accession>
<name>A0A6I4IFV9_9FLAO</name>
<dbReference type="SUPFAM" id="SSF56300">
    <property type="entry name" value="Metallo-dependent phosphatases"/>
    <property type="match status" value="1"/>
</dbReference>
<dbReference type="OrthoDB" id="333971at2"/>
<feature type="signal peptide" evidence="3">
    <location>
        <begin position="1"/>
        <end position="28"/>
    </location>
</feature>
<dbReference type="Proteomes" id="UP000431264">
    <property type="component" value="Unassembled WGS sequence"/>
</dbReference>
<dbReference type="InterPro" id="IPR004843">
    <property type="entry name" value="Calcineurin-like_PHP"/>
</dbReference>
<evidence type="ECO:0000256" key="3">
    <source>
        <dbReference type="SAM" id="SignalP"/>
    </source>
</evidence>
<dbReference type="GO" id="GO:0016787">
    <property type="term" value="F:hydrolase activity"/>
    <property type="evidence" value="ECO:0007669"/>
    <property type="project" value="UniProtKB-KW"/>
</dbReference>
<dbReference type="RefSeq" id="WP_140996880.1">
    <property type="nucleotide sequence ID" value="NZ_VDCZ01000002.1"/>
</dbReference>
<dbReference type="AlphaFoldDB" id="A0A6I4IFV9"/>
<evidence type="ECO:0000256" key="1">
    <source>
        <dbReference type="ARBA" id="ARBA00022729"/>
    </source>
</evidence>
<keyword evidence="1 3" id="KW-0732">Signal</keyword>